<dbReference type="RefSeq" id="WP_015194875.1">
    <property type="nucleotide sequence ID" value="NC_019748.1"/>
</dbReference>
<accession>K9XYV8</accession>
<dbReference type="HOGENOM" id="CLU_024306_0_0_3"/>
<proteinExistence type="predicted"/>
<dbReference type="Pfam" id="PF01663">
    <property type="entry name" value="Phosphodiest"/>
    <property type="match status" value="1"/>
</dbReference>
<reference evidence="2" key="1">
    <citation type="journal article" date="2013" name="Proc. Natl. Acad. Sci. U.S.A.">
        <title>Improving the coverage of the cyanobacterial phylum using diversity-driven genome sequencing.</title>
        <authorList>
            <person name="Shih P.M."/>
            <person name="Wu D."/>
            <person name="Latifi A."/>
            <person name="Axen S.D."/>
            <person name="Fewer D.P."/>
            <person name="Talla E."/>
            <person name="Calteau A."/>
            <person name="Cai F."/>
            <person name="Tandeau de Marsac N."/>
            <person name="Rippka R."/>
            <person name="Herdman M."/>
            <person name="Sivonen K."/>
            <person name="Coursin T."/>
            <person name="Laurent T."/>
            <person name="Goodwin L."/>
            <person name="Nolan M."/>
            <person name="Davenport K.W."/>
            <person name="Han C.S."/>
            <person name="Rubin E.M."/>
            <person name="Eisen J.A."/>
            <person name="Woyke T."/>
            <person name="Gugger M."/>
            <person name="Kerfeld C.A."/>
        </authorList>
    </citation>
    <scope>NUCLEOTIDE SEQUENCE [LARGE SCALE GENOMIC DNA]</scope>
    <source>
        <strain evidence="2">ATCC 29371 / PCC 7437</strain>
    </source>
</reference>
<protein>
    <submittedName>
        <fullName evidence="1">Type I phosphodiesterase/nucleotide pyrophosphatase</fullName>
    </submittedName>
</protein>
<dbReference type="STRING" id="111780.Sta7437_3718"/>
<dbReference type="InterPro" id="IPR017850">
    <property type="entry name" value="Alkaline_phosphatase_core_sf"/>
</dbReference>
<dbReference type="PATRIC" id="fig|111780.3.peg.3848"/>
<sequence length="555" mass="62317">MKTPIIAIGLDAADPNLIEQWMSQGNLPNLSRVRQQGIYGRLHNQVNYQGGVAEFSSTEPLWVMMTTGCLPDKTGFWDTITYNPDTYEVRCDPVYGGYDYQEYLPFYALGEKYRVAAFDVPVTRVSPGVNGIQITGWGGHHPFYPSESQPSELLPQIVAKYGSNPVYRKDNGIWWDKKYFNWVTQAVKESVATRAQICREILQQEPWDLFITAFGETHTLGHDLYNLSQPDHPLYPYTNQMETLGDPMLQGFQQVDQAVGEIIAAAPDNAYILLFAVHGMGANLTDLLSMMLLPEVLYRFNFPGKVALGAGDLNQPVPPIISKKIRNGWSAEVWGKIYEPNPIKKLWHTWTHKKFLRNSKHGLLSPYPLLDEQVELGWMPARWYSSLWPQMKAFALPAYADGHIRINLQGRDRDGIVTPAEYDSLCDQLTEVLDRLKDGRSGQPLVKQVVRTRKSPLDNDPKLPEPDLIVVWHEIPTDVVDSPDLGRIGPITYNRPGGHREHGFLLAAGPGIKPGSDLIDGRAVDLSATILNLMGAKLPDYFDGKPLLDPVLTIS</sequence>
<evidence type="ECO:0000313" key="1">
    <source>
        <dbReference type="EMBL" id="AFZ37214.1"/>
    </source>
</evidence>
<dbReference type="InterPro" id="IPR002591">
    <property type="entry name" value="Phosphodiest/P_Trfase"/>
</dbReference>
<dbReference type="Gene3D" id="3.40.720.10">
    <property type="entry name" value="Alkaline Phosphatase, subunit A"/>
    <property type="match status" value="2"/>
</dbReference>
<dbReference type="Proteomes" id="UP000010473">
    <property type="component" value="Chromosome"/>
</dbReference>
<dbReference type="SUPFAM" id="SSF53649">
    <property type="entry name" value="Alkaline phosphatase-like"/>
    <property type="match status" value="1"/>
</dbReference>
<dbReference type="OrthoDB" id="9779418at2"/>
<evidence type="ECO:0000313" key="2">
    <source>
        <dbReference type="Proteomes" id="UP000010473"/>
    </source>
</evidence>
<dbReference type="KEGG" id="scs:Sta7437_3718"/>
<organism evidence="1 2">
    <name type="scientific">Stanieria cyanosphaera (strain ATCC 29371 / PCC 7437)</name>
    <dbReference type="NCBI Taxonomy" id="111780"/>
    <lineage>
        <taxon>Bacteria</taxon>
        <taxon>Bacillati</taxon>
        <taxon>Cyanobacteriota</taxon>
        <taxon>Cyanophyceae</taxon>
        <taxon>Pleurocapsales</taxon>
        <taxon>Dermocarpellaceae</taxon>
        <taxon>Stanieria</taxon>
    </lineage>
</organism>
<keyword evidence="2" id="KW-1185">Reference proteome</keyword>
<gene>
    <name evidence="1" type="ordered locus">Sta7437_3718</name>
</gene>
<dbReference type="eggNOG" id="COG3379">
    <property type="taxonomic scope" value="Bacteria"/>
</dbReference>
<name>K9XYV8_STAC7</name>
<dbReference type="AlphaFoldDB" id="K9XYV8"/>
<dbReference type="EMBL" id="CP003653">
    <property type="protein sequence ID" value="AFZ37214.1"/>
    <property type="molecule type" value="Genomic_DNA"/>
</dbReference>